<evidence type="ECO:0000256" key="3">
    <source>
        <dbReference type="ARBA" id="ARBA00022679"/>
    </source>
</evidence>
<evidence type="ECO:0000256" key="2">
    <source>
        <dbReference type="ARBA" id="ARBA00022676"/>
    </source>
</evidence>
<sequence>MSEEALVLVLPLSFSLGIAYFLLIRYFLWHWNQIPAWKTPVDFQPRTRVSILIPARNEAANIGSCLRSILAQNYPETLMEVIVVDDHSEDTTAALVLAIKDPRIRLIHLVDYPLPNGLAFKKHGLSTAITQATGELIVCTDADCQMGADWLASMVSFYQDHSVQMIAGSVNFHQEKNLLERFQSLDFMGMMLLTGAGLRSGKMRMGNGANLAYTRSAFAAVGGFNGIDHLASGDDLLLMHKIEKQYPGQVLYLKSLAATVYTLAMPDWRSFFQQRLRWGTKNAAYQEWRITAVLGMVFVLCWSILLHLIFLPLAPVTLGISLLIQWACKIWADDQLLRAGANFFHRQDLLRIFWPAQLLHVLYIASVGFWANVQKKYSWKGRKVR</sequence>
<dbReference type="STRING" id="760192.Halhy_3077"/>
<organism evidence="6 7">
    <name type="scientific">Haliscomenobacter hydrossis (strain ATCC 27775 / DSM 1100 / LMG 10767 / O)</name>
    <dbReference type="NCBI Taxonomy" id="760192"/>
    <lineage>
        <taxon>Bacteria</taxon>
        <taxon>Pseudomonadati</taxon>
        <taxon>Bacteroidota</taxon>
        <taxon>Saprospiria</taxon>
        <taxon>Saprospirales</taxon>
        <taxon>Haliscomenobacteraceae</taxon>
        <taxon>Haliscomenobacter</taxon>
    </lineage>
</organism>
<dbReference type="SUPFAM" id="SSF53448">
    <property type="entry name" value="Nucleotide-diphospho-sugar transferases"/>
    <property type="match status" value="1"/>
</dbReference>
<protein>
    <submittedName>
        <fullName evidence="6">Glycosyl transferase family 2</fullName>
    </submittedName>
</protein>
<keyword evidence="4" id="KW-0472">Membrane</keyword>
<proteinExistence type="inferred from homology"/>
<reference key="2">
    <citation type="submission" date="2011-04" db="EMBL/GenBank/DDBJ databases">
        <title>Complete sequence of chromosome of Haliscomenobacter hydrossis DSM 1100.</title>
        <authorList>
            <consortium name="US DOE Joint Genome Institute (JGI-PGF)"/>
            <person name="Lucas S."/>
            <person name="Han J."/>
            <person name="Lapidus A."/>
            <person name="Bruce D."/>
            <person name="Goodwin L."/>
            <person name="Pitluck S."/>
            <person name="Peters L."/>
            <person name="Kyrpides N."/>
            <person name="Mavromatis K."/>
            <person name="Ivanova N."/>
            <person name="Ovchinnikova G."/>
            <person name="Pagani I."/>
            <person name="Daligault H."/>
            <person name="Detter J.C."/>
            <person name="Han C."/>
            <person name="Land M."/>
            <person name="Hauser L."/>
            <person name="Markowitz V."/>
            <person name="Cheng J.-F."/>
            <person name="Hugenholtz P."/>
            <person name="Woyke T."/>
            <person name="Wu D."/>
            <person name="Verbarg S."/>
            <person name="Frueling A."/>
            <person name="Brambilla E."/>
            <person name="Klenk H.-P."/>
            <person name="Eisen J.A."/>
        </authorList>
    </citation>
    <scope>NUCLEOTIDE SEQUENCE</scope>
    <source>
        <strain>DSM 1100</strain>
    </source>
</reference>
<dbReference type="InterPro" id="IPR001173">
    <property type="entry name" value="Glyco_trans_2-like"/>
</dbReference>
<gene>
    <name evidence="6" type="ordered locus">Halhy_3077</name>
</gene>
<name>F4KPK2_HALH1</name>
<evidence type="ECO:0000313" key="6">
    <source>
        <dbReference type="EMBL" id="AEE50940.1"/>
    </source>
</evidence>
<feature type="transmembrane region" description="Helical" evidence="4">
    <location>
        <begin position="6"/>
        <end position="28"/>
    </location>
</feature>
<keyword evidence="3 6" id="KW-0808">Transferase</keyword>
<feature type="transmembrane region" description="Helical" evidence="4">
    <location>
        <begin position="352"/>
        <end position="373"/>
    </location>
</feature>
<dbReference type="OrthoDB" id="9805625at2"/>
<evidence type="ECO:0000256" key="4">
    <source>
        <dbReference type="SAM" id="Phobius"/>
    </source>
</evidence>
<dbReference type="HOGENOM" id="CLU_055604_1_0_10"/>
<dbReference type="Pfam" id="PF00535">
    <property type="entry name" value="Glycos_transf_2"/>
    <property type="match status" value="1"/>
</dbReference>
<evidence type="ECO:0000259" key="5">
    <source>
        <dbReference type="Pfam" id="PF00535"/>
    </source>
</evidence>
<keyword evidence="4" id="KW-0812">Transmembrane</keyword>
<dbReference type="Gene3D" id="3.90.550.10">
    <property type="entry name" value="Spore Coat Polysaccharide Biosynthesis Protein SpsA, Chain A"/>
    <property type="match status" value="1"/>
</dbReference>
<dbReference type="PANTHER" id="PTHR43630">
    <property type="entry name" value="POLY-BETA-1,6-N-ACETYL-D-GLUCOSAMINE SYNTHASE"/>
    <property type="match status" value="1"/>
</dbReference>
<keyword evidence="4" id="KW-1133">Transmembrane helix</keyword>
<accession>F4KPK2</accession>
<comment type="similarity">
    <text evidence="1">Belongs to the glycosyltransferase 2 family.</text>
</comment>
<dbReference type="GO" id="GO:0016757">
    <property type="term" value="F:glycosyltransferase activity"/>
    <property type="evidence" value="ECO:0007669"/>
    <property type="project" value="UniProtKB-KW"/>
</dbReference>
<dbReference type="InterPro" id="IPR029044">
    <property type="entry name" value="Nucleotide-diphossugar_trans"/>
</dbReference>
<feature type="transmembrane region" description="Helical" evidence="4">
    <location>
        <begin position="288"/>
        <end position="306"/>
    </location>
</feature>
<dbReference type="PANTHER" id="PTHR43630:SF1">
    <property type="entry name" value="POLY-BETA-1,6-N-ACETYL-D-GLUCOSAMINE SYNTHASE"/>
    <property type="match status" value="1"/>
</dbReference>
<dbReference type="AlphaFoldDB" id="F4KPK2"/>
<keyword evidence="2" id="KW-0328">Glycosyltransferase</keyword>
<dbReference type="Proteomes" id="UP000008461">
    <property type="component" value="Chromosome"/>
</dbReference>
<feature type="domain" description="Glycosyltransferase 2-like" evidence="5">
    <location>
        <begin position="50"/>
        <end position="218"/>
    </location>
</feature>
<evidence type="ECO:0000313" key="7">
    <source>
        <dbReference type="Proteomes" id="UP000008461"/>
    </source>
</evidence>
<dbReference type="KEGG" id="hhy:Halhy_3077"/>
<reference evidence="6 7" key="1">
    <citation type="journal article" date="2011" name="Stand. Genomic Sci.">
        <title>Complete genome sequence of Haliscomenobacter hydrossis type strain (O).</title>
        <authorList>
            <consortium name="US DOE Joint Genome Institute (JGI-PGF)"/>
            <person name="Daligault H."/>
            <person name="Lapidus A."/>
            <person name="Zeytun A."/>
            <person name="Nolan M."/>
            <person name="Lucas S."/>
            <person name="Del Rio T.G."/>
            <person name="Tice H."/>
            <person name="Cheng J.F."/>
            <person name="Tapia R."/>
            <person name="Han C."/>
            <person name="Goodwin L."/>
            <person name="Pitluck S."/>
            <person name="Liolios K."/>
            <person name="Pagani I."/>
            <person name="Ivanova N."/>
            <person name="Huntemann M."/>
            <person name="Mavromatis K."/>
            <person name="Mikhailova N."/>
            <person name="Pati A."/>
            <person name="Chen A."/>
            <person name="Palaniappan K."/>
            <person name="Land M."/>
            <person name="Hauser L."/>
            <person name="Brambilla E.M."/>
            <person name="Rohde M."/>
            <person name="Verbarg S."/>
            <person name="Goker M."/>
            <person name="Bristow J."/>
            <person name="Eisen J.A."/>
            <person name="Markowitz V."/>
            <person name="Hugenholtz P."/>
            <person name="Kyrpides N.C."/>
            <person name="Klenk H.P."/>
            <person name="Woyke T."/>
        </authorList>
    </citation>
    <scope>NUCLEOTIDE SEQUENCE [LARGE SCALE GENOMIC DNA]</scope>
    <source>
        <strain evidence="7">ATCC 27775 / DSM 1100 / LMG 10767 / O</strain>
    </source>
</reference>
<dbReference type="eggNOG" id="COG1215">
    <property type="taxonomic scope" value="Bacteria"/>
</dbReference>
<dbReference type="EMBL" id="CP002691">
    <property type="protein sequence ID" value="AEE50940.1"/>
    <property type="molecule type" value="Genomic_DNA"/>
</dbReference>
<evidence type="ECO:0000256" key="1">
    <source>
        <dbReference type="ARBA" id="ARBA00006739"/>
    </source>
</evidence>
<dbReference type="RefSeq" id="WP_013765483.1">
    <property type="nucleotide sequence ID" value="NC_015510.1"/>
</dbReference>
<keyword evidence="7" id="KW-1185">Reference proteome</keyword>